<reference evidence="11 12" key="1">
    <citation type="submission" date="2018-05" db="EMBL/GenBank/DDBJ databases">
        <title>Chitinophaga sp. K3CV102501T nov., isolated from isolated from a monsoon evergreen broad-leaved forest soil.</title>
        <authorList>
            <person name="Lv Y."/>
        </authorList>
    </citation>
    <scope>NUCLEOTIDE SEQUENCE [LARGE SCALE GENOMIC DNA]</scope>
    <source>
        <strain evidence="11 12">GDMCC 1.1325</strain>
    </source>
</reference>
<dbReference type="PANTHER" id="PTHR37168:SF1">
    <property type="entry name" value="CRISPR-ASSOCIATED EXONUCLEASE CAS4"/>
    <property type="match status" value="1"/>
</dbReference>
<dbReference type="EMBL" id="QFFJ01000001">
    <property type="protein sequence ID" value="RBL91810.1"/>
    <property type="molecule type" value="Genomic_DNA"/>
</dbReference>
<keyword evidence="1 9" id="KW-0540">Nuclease</keyword>
<keyword evidence="7 9" id="KW-0051">Antiviral defense</keyword>
<dbReference type="InterPro" id="IPR013343">
    <property type="entry name" value="CRISPR-assoc_prot_Cas4"/>
</dbReference>
<evidence type="ECO:0000259" key="10">
    <source>
        <dbReference type="Pfam" id="PF01930"/>
    </source>
</evidence>
<evidence type="ECO:0000256" key="2">
    <source>
        <dbReference type="ARBA" id="ARBA00022723"/>
    </source>
</evidence>
<dbReference type="InterPro" id="IPR022765">
    <property type="entry name" value="Dna2/Cas4_DUF83"/>
</dbReference>
<evidence type="ECO:0000256" key="1">
    <source>
        <dbReference type="ARBA" id="ARBA00022722"/>
    </source>
</evidence>
<keyword evidence="5 9" id="KW-0408">Iron</keyword>
<dbReference type="Pfam" id="PF01930">
    <property type="entry name" value="Cas_Cas4"/>
    <property type="match status" value="1"/>
</dbReference>
<evidence type="ECO:0000256" key="7">
    <source>
        <dbReference type="ARBA" id="ARBA00023118"/>
    </source>
</evidence>
<organism evidence="11 12">
    <name type="scientific">Chitinophaga flava</name>
    <dbReference type="NCBI Taxonomy" id="2259036"/>
    <lineage>
        <taxon>Bacteria</taxon>
        <taxon>Pseudomonadati</taxon>
        <taxon>Bacteroidota</taxon>
        <taxon>Chitinophagia</taxon>
        <taxon>Chitinophagales</taxon>
        <taxon>Chitinophagaceae</taxon>
        <taxon>Chitinophaga</taxon>
    </lineage>
</organism>
<keyword evidence="3 9" id="KW-0378">Hydrolase</keyword>
<comment type="caution">
    <text evidence="11">The sequence shown here is derived from an EMBL/GenBank/DDBJ whole genome shotgun (WGS) entry which is preliminary data.</text>
</comment>
<dbReference type="EC" id="3.1.12.1" evidence="9"/>
<comment type="similarity">
    <text evidence="9">Belongs to the CRISPR-associated exonuclease Cas4 family.</text>
</comment>
<evidence type="ECO:0000256" key="4">
    <source>
        <dbReference type="ARBA" id="ARBA00022839"/>
    </source>
</evidence>
<dbReference type="AlphaFoldDB" id="A0A365XZW8"/>
<comment type="function">
    <text evidence="9">CRISPR (clustered regularly interspaced short palindromic repeat) is an adaptive immune system that provides protection against mobile genetic elements (viruses, transposable elements and conjugative plasmids). CRISPR clusters contain sequences complementary to antecedent mobile elements and target invading nucleic acids. CRISPR clusters are transcribed and processed into CRISPR RNA (crRNA).</text>
</comment>
<dbReference type="Proteomes" id="UP000253410">
    <property type="component" value="Unassembled WGS sequence"/>
</dbReference>
<comment type="cofactor">
    <cofactor evidence="9">
        <name>Mg(2+)</name>
        <dbReference type="ChEBI" id="CHEBI:18420"/>
    </cofactor>
    <cofactor evidence="9">
        <name>Mn(2+)</name>
        <dbReference type="ChEBI" id="CHEBI:29035"/>
    </cofactor>
    <text evidence="9">Mg(2+) or Mn(2+) required for ssDNA cleavage activity.</text>
</comment>
<dbReference type="OrthoDB" id="9794720at2"/>
<proteinExistence type="inferred from homology"/>
<keyword evidence="8 9" id="KW-0464">Manganese</keyword>
<evidence type="ECO:0000256" key="5">
    <source>
        <dbReference type="ARBA" id="ARBA00023004"/>
    </source>
</evidence>
<dbReference type="GO" id="GO:0051536">
    <property type="term" value="F:iron-sulfur cluster binding"/>
    <property type="evidence" value="ECO:0007669"/>
    <property type="project" value="UniProtKB-KW"/>
</dbReference>
<name>A0A365XZW8_9BACT</name>
<dbReference type="GO" id="GO:0051607">
    <property type="term" value="P:defense response to virus"/>
    <property type="evidence" value="ECO:0007669"/>
    <property type="project" value="UniProtKB-KW"/>
</dbReference>
<evidence type="ECO:0000256" key="8">
    <source>
        <dbReference type="ARBA" id="ARBA00023211"/>
    </source>
</evidence>
<dbReference type="GO" id="GO:0004527">
    <property type="term" value="F:exonuclease activity"/>
    <property type="evidence" value="ECO:0007669"/>
    <property type="project" value="UniProtKB-KW"/>
</dbReference>
<dbReference type="NCBIfam" id="TIGR00372">
    <property type="entry name" value="cas4"/>
    <property type="match status" value="1"/>
</dbReference>
<dbReference type="PANTHER" id="PTHR37168">
    <property type="entry name" value="CRISPR-ASSOCIATED EXONUCLEASE CAS4"/>
    <property type="match status" value="1"/>
</dbReference>
<gene>
    <name evidence="11" type="primary">cas4</name>
    <name evidence="11" type="ORF">DF182_04190</name>
</gene>
<sequence>MSVNGTLIQLFHICPREMWLHTHGINMEHTSETVYDGKLLHETSYSQRPEKYTEITLSACFNNIPLTGKIDFYDAKQKIIHETKRSDKAEVAHEWQAKFYIWLLLLNDIPDVQAILEYPKLRTSTTVQLTSYDIQHLTNTITTIQHLQQSDKCPDKIKSKICKSCSYYELCYIEE</sequence>
<evidence type="ECO:0000313" key="11">
    <source>
        <dbReference type="EMBL" id="RBL91810.1"/>
    </source>
</evidence>
<evidence type="ECO:0000256" key="9">
    <source>
        <dbReference type="RuleBase" id="RU365022"/>
    </source>
</evidence>
<keyword evidence="4 9" id="KW-0269">Exonuclease</keyword>
<keyword evidence="12" id="KW-1185">Reference proteome</keyword>
<keyword evidence="6 9" id="KW-0411">Iron-sulfur</keyword>
<evidence type="ECO:0000256" key="6">
    <source>
        <dbReference type="ARBA" id="ARBA00023014"/>
    </source>
</evidence>
<dbReference type="GO" id="GO:0046872">
    <property type="term" value="F:metal ion binding"/>
    <property type="evidence" value="ECO:0007669"/>
    <property type="project" value="UniProtKB-KW"/>
</dbReference>
<dbReference type="RefSeq" id="WP_113614411.1">
    <property type="nucleotide sequence ID" value="NZ_QFFJ01000001.1"/>
</dbReference>
<feature type="domain" description="DUF83" evidence="10">
    <location>
        <begin position="4"/>
        <end position="173"/>
    </location>
</feature>
<evidence type="ECO:0000256" key="3">
    <source>
        <dbReference type="ARBA" id="ARBA00022801"/>
    </source>
</evidence>
<keyword evidence="2 9" id="KW-0479">Metal-binding</keyword>
<dbReference type="Gene3D" id="3.90.320.10">
    <property type="match status" value="1"/>
</dbReference>
<accession>A0A365XZW8</accession>
<protein>
    <recommendedName>
        <fullName evidence="9">CRISPR-associated exonuclease Cas4</fullName>
        <ecNumber evidence="9">3.1.12.1</ecNumber>
    </recommendedName>
</protein>
<comment type="cofactor">
    <cofactor evidence="9">
        <name>iron-sulfur cluster</name>
        <dbReference type="ChEBI" id="CHEBI:30408"/>
    </cofactor>
</comment>
<evidence type="ECO:0000313" key="12">
    <source>
        <dbReference type="Proteomes" id="UP000253410"/>
    </source>
</evidence>
<dbReference type="InterPro" id="IPR011604">
    <property type="entry name" value="PDDEXK-like_dom_sf"/>
</dbReference>